<accession>A0A2Z6E4J8</accession>
<sequence length="201" mass="21285">MDMLEDPARPSSSALLLIDVFSHFRFVDGDRLAQAQQQAAPAMAAAAAACRSRGIAVIYCNDNFQQWQGTWKDVLAYTVREGPTASARLAELLAPQEGDVVLLKSRHSAFFHTQLTPLLAFLKVRDLAIAGAATDACVLGTAIDAHIRGFRVAMLDDAVAATTPERNERALLHASDSVGLNVCGHAQWLATTTAGNAGAGG</sequence>
<dbReference type="AlphaFoldDB" id="A0A2Z6E4J8"/>
<dbReference type="GO" id="GO:0016787">
    <property type="term" value="F:hydrolase activity"/>
    <property type="evidence" value="ECO:0007669"/>
    <property type="project" value="UniProtKB-KW"/>
</dbReference>
<feature type="domain" description="Isochorismatase-like" evidence="2">
    <location>
        <begin position="13"/>
        <end position="179"/>
    </location>
</feature>
<evidence type="ECO:0000256" key="1">
    <source>
        <dbReference type="ARBA" id="ARBA00022801"/>
    </source>
</evidence>
<keyword evidence="1" id="KW-0378">Hydrolase</keyword>
<evidence type="ECO:0000313" key="4">
    <source>
        <dbReference type="Proteomes" id="UP000270530"/>
    </source>
</evidence>
<keyword evidence="4" id="KW-1185">Reference proteome</keyword>
<gene>
    <name evidence="3" type="ORF">ALSL_0773</name>
</gene>
<organism evidence="3 4">
    <name type="scientific">Aerosticca soli</name>
    <dbReference type="NCBI Taxonomy" id="2010829"/>
    <lineage>
        <taxon>Bacteria</taxon>
        <taxon>Pseudomonadati</taxon>
        <taxon>Pseudomonadota</taxon>
        <taxon>Gammaproteobacteria</taxon>
        <taxon>Lysobacterales</taxon>
        <taxon>Rhodanobacteraceae</taxon>
        <taxon>Aerosticca</taxon>
    </lineage>
</organism>
<name>A0A2Z6E4J8_9GAMM</name>
<dbReference type="KEGG" id="rbd:ALSL_0773"/>
<protein>
    <submittedName>
        <fullName evidence="3">Nicotinamidase</fullName>
    </submittedName>
</protein>
<dbReference type="EMBL" id="AP018560">
    <property type="protein sequence ID" value="BBD79439.1"/>
    <property type="molecule type" value="Genomic_DNA"/>
</dbReference>
<dbReference type="InterPro" id="IPR050272">
    <property type="entry name" value="Isochorismatase-like_hydrls"/>
</dbReference>
<dbReference type="Pfam" id="PF00857">
    <property type="entry name" value="Isochorismatase"/>
    <property type="match status" value="1"/>
</dbReference>
<dbReference type="PANTHER" id="PTHR43540:SF6">
    <property type="entry name" value="ISOCHORISMATASE-LIKE DOMAIN-CONTAINING PROTEIN"/>
    <property type="match status" value="1"/>
</dbReference>
<dbReference type="PANTHER" id="PTHR43540">
    <property type="entry name" value="PEROXYUREIDOACRYLATE/UREIDOACRYLATE AMIDOHYDROLASE-RELATED"/>
    <property type="match status" value="1"/>
</dbReference>
<dbReference type="SUPFAM" id="SSF52499">
    <property type="entry name" value="Isochorismatase-like hydrolases"/>
    <property type="match status" value="1"/>
</dbReference>
<dbReference type="InterPro" id="IPR000868">
    <property type="entry name" value="Isochorismatase-like_dom"/>
</dbReference>
<evidence type="ECO:0000313" key="3">
    <source>
        <dbReference type="EMBL" id="BBD79439.1"/>
    </source>
</evidence>
<dbReference type="OrthoDB" id="9807387at2"/>
<dbReference type="CDD" id="cd00431">
    <property type="entry name" value="cysteine_hydrolases"/>
    <property type="match status" value="1"/>
</dbReference>
<reference evidence="4" key="1">
    <citation type="submission" date="2018-04" db="EMBL/GenBank/DDBJ databases">
        <authorList>
            <person name="Watanabe M."/>
            <person name="Kojima H."/>
        </authorList>
    </citation>
    <scope>NUCLEOTIDE SEQUENCE [LARGE SCALE GENOMIC DNA]</scope>
    <source>
        <strain evidence="4">Dysh456</strain>
    </source>
</reference>
<evidence type="ECO:0000259" key="2">
    <source>
        <dbReference type="Pfam" id="PF00857"/>
    </source>
</evidence>
<dbReference type="Gene3D" id="3.40.50.850">
    <property type="entry name" value="Isochorismatase-like"/>
    <property type="match status" value="1"/>
</dbReference>
<dbReference type="InterPro" id="IPR036380">
    <property type="entry name" value="Isochorismatase-like_sf"/>
</dbReference>
<reference evidence="4" key="2">
    <citation type="submission" date="2018-06" db="EMBL/GenBank/DDBJ databases">
        <title>Genome sequence of Rhodanobacteraceae bacterium strain Dysh456.</title>
        <authorList>
            <person name="Fukui M."/>
        </authorList>
    </citation>
    <scope>NUCLEOTIDE SEQUENCE [LARGE SCALE GENOMIC DNA]</scope>
    <source>
        <strain evidence="4">Dysh456</strain>
    </source>
</reference>
<proteinExistence type="predicted"/>
<dbReference type="RefSeq" id="WP_126536583.1">
    <property type="nucleotide sequence ID" value="NZ_AP018560.1"/>
</dbReference>
<dbReference type="Proteomes" id="UP000270530">
    <property type="component" value="Chromosome"/>
</dbReference>